<dbReference type="AlphaFoldDB" id="A0A927N1Y7"/>
<comment type="caution">
    <text evidence="5">The sequence shown here is derived from an EMBL/GenBank/DDBJ whole genome shotgun (WGS) entry which is preliminary data.</text>
</comment>
<keyword evidence="1" id="KW-0489">Methyltransferase</keyword>
<keyword evidence="6" id="KW-1185">Reference proteome</keyword>
<sequence>MGGSYWETEPSGPSRPGTVRLTLPDLDLDLATDHGVFARSGVDRGTHLLLRRAPVPAPRTSVLDLGTGYGPIALATALRQPHAGVWAVDVNRRALALTLANAAHLGQSAGPLHPGSVHPGSVHPAGLDNLLVAEPAEVPPAVRFDGLYSNPPIKIGKQALHDLLVSWLARLLPGSPAWLVVKQAMGADSLQTWLDSHSFPTRRVASKQGYRLLRVTTPGTPPAPLAEEDLAAVTARTGVSWTVLGRLAGGFSDDTFLLGRGAVRAVLKIKTGEGWPDQLDRLLPVVTKLRALGYPTPEVLGAGPLTAERSFLMTAWSSGASPDPANRAQLDALLAAAELHREVHPPPERDWSAMVTQFLNGGISEHEFHPSLAAYTRRALALVPKPVPSLPTGDLVHGDLTFRNTLFDGSDLRAVIDLEGFGAGTVAIDLVSLLSGLTDPADQRVVLDRAVELSGPDVVAACLAHRVLAGLAWASEHPGLLPGAGERAERLLALAD</sequence>
<accession>A0A927N1Y7</accession>
<dbReference type="GO" id="GO:0008757">
    <property type="term" value="F:S-adenosylmethionine-dependent methyltransferase activity"/>
    <property type="evidence" value="ECO:0007669"/>
    <property type="project" value="InterPro"/>
</dbReference>
<evidence type="ECO:0000259" key="3">
    <source>
        <dbReference type="Pfam" id="PF01636"/>
    </source>
</evidence>
<dbReference type="Proteomes" id="UP000638648">
    <property type="component" value="Unassembled WGS sequence"/>
</dbReference>
<keyword evidence="2" id="KW-0808">Transferase</keyword>
<dbReference type="Gene3D" id="3.40.50.150">
    <property type="entry name" value="Vaccinia Virus protein VP39"/>
    <property type="match status" value="1"/>
</dbReference>
<proteinExistence type="predicted"/>
<evidence type="ECO:0000313" key="6">
    <source>
        <dbReference type="Proteomes" id="UP000638648"/>
    </source>
</evidence>
<dbReference type="SUPFAM" id="SSF56112">
    <property type="entry name" value="Protein kinase-like (PK-like)"/>
    <property type="match status" value="1"/>
</dbReference>
<dbReference type="InterPro" id="IPR011009">
    <property type="entry name" value="Kinase-like_dom_sf"/>
</dbReference>
<keyword evidence="5" id="KW-0418">Kinase</keyword>
<name>A0A927N1Y7_9ACTN</name>
<evidence type="ECO:0000256" key="1">
    <source>
        <dbReference type="ARBA" id="ARBA00022603"/>
    </source>
</evidence>
<dbReference type="PANTHER" id="PTHR47816:SF4">
    <property type="entry name" value="RIBOSOMAL RNA SMALL SUBUNIT METHYLTRANSFERASE C"/>
    <property type="match status" value="1"/>
</dbReference>
<reference evidence="5" key="1">
    <citation type="submission" date="2020-10" db="EMBL/GenBank/DDBJ databases">
        <title>Sequencing the genomes of 1000 actinobacteria strains.</title>
        <authorList>
            <person name="Klenk H.-P."/>
        </authorList>
    </citation>
    <scope>NUCLEOTIDE SEQUENCE</scope>
    <source>
        <strain evidence="5">DSM 45354</strain>
    </source>
</reference>
<protein>
    <submittedName>
        <fullName evidence="5">Aminoglycoside phosphotransferase (APT) family kinase protein</fullName>
    </submittedName>
</protein>
<evidence type="ECO:0000256" key="2">
    <source>
        <dbReference type="ARBA" id="ARBA00022679"/>
    </source>
</evidence>
<feature type="domain" description="Methyltransferase small" evidence="4">
    <location>
        <begin position="28"/>
        <end position="213"/>
    </location>
</feature>
<organism evidence="5 6">
    <name type="scientific">Actinopolymorpha pittospori</name>
    <dbReference type="NCBI Taxonomy" id="648752"/>
    <lineage>
        <taxon>Bacteria</taxon>
        <taxon>Bacillati</taxon>
        <taxon>Actinomycetota</taxon>
        <taxon>Actinomycetes</taxon>
        <taxon>Propionibacteriales</taxon>
        <taxon>Actinopolymorphaceae</taxon>
        <taxon>Actinopolymorpha</taxon>
    </lineage>
</organism>
<dbReference type="Gene3D" id="3.90.1200.10">
    <property type="match status" value="1"/>
</dbReference>
<dbReference type="InterPro" id="IPR046977">
    <property type="entry name" value="RsmC/RlmG"/>
</dbReference>
<dbReference type="InterPro" id="IPR007848">
    <property type="entry name" value="Small_mtfrase_dom"/>
</dbReference>
<evidence type="ECO:0000259" key="4">
    <source>
        <dbReference type="Pfam" id="PF05175"/>
    </source>
</evidence>
<evidence type="ECO:0000313" key="5">
    <source>
        <dbReference type="EMBL" id="MBE1610659.1"/>
    </source>
</evidence>
<feature type="domain" description="Aminoglycoside phosphotransferase" evidence="3">
    <location>
        <begin position="246"/>
        <end position="453"/>
    </location>
</feature>
<dbReference type="PANTHER" id="PTHR47816">
    <property type="entry name" value="RIBOSOMAL RNA SMALL SUBUNIT METHYLTRANSFERASE C"/>
    <property type="match status" value="1"/>
</dbReference>
<dbReference type="Pfam" id="PF05175">
    <property type="entry name" value="MTS"/>
    <property type="match status" value="1"/>
</dbReference>
<dbReference type="SUPFAM" id="SSF53335">
    <property type="entry name" value="S-adenosyl-L-methionine-dependent methyltransferases"/>
    <property type="match status" value="1"/>
</dbReference>
<dbReference type="InterPro" id="IPR029063">
    <property type="entry name" value="SAM-dependent_MTases_sf"/>
</dbReference>
<dbReference type="GO" id="GO:0016301">
    <property type="term" value="F:kinase activity"/>
    <property type="evidence" value="ECO:0007669"/>
    <property type="project" value="UniProtKB-KW"/>
</dbReference>
<dbReference type="Pfam" id="PF01636">
    <property type="entry name" value="APH"/>
    <property type="match status" value="1"/>
</dbReference>
<dbReference type="InterPro" id="IPR002575">
    <property type="entry name" value="Aminoglycoside_PTrfase"/>
</dbReference>
<dbReference type="GO" id="GO:0032259">
    <property type="term" value="P:methylation"/>
    <property type="evidence" value="ECO:0007669"/>
    <property type="project" value="UniProtKB-KW"/>
</dbReference>
<dbReference type="RefSeq" id="WP_192753997.1">
    <property type="nucleotide sequence ID" value="NZ_BAABJL010000095.1"/>
</dbReference>
<gene>
    <name evidence="5" type="ORF">HEB94_007507</name>
</gene>
<dbReference type="EMBL" id="JADBEM010000001">
    <property type="protein sequence ID" value="MBE1610659.1"/>
    <property type="molecule type" value="Genomic_DNA"/>
</dbReference>